<reference evidence="22 23" key="1">
    <citation type="submission" date="2023-08" db="EMBL/GenBank/DDBJ databases">
        <title>Black Yeasts Isolated from many extreme environments.</title>
        <authorList>
            <person name="Coleine C."/>
            <person name="Stajich J.E."/>
            <person name="Selbmann L."/>
        </authorList>
    </citation>
    <scope>NUCLEOTIDE SEQUENCE [LARGE SCALE GENOMIC DNA]</scope>
    <source>
        <strain evidence="22 23">CCFEE 5910</strain>
    </source>
</reference>
<feature type="domain" description="RING-type" evidence="21">
    <location>
        <begin position="334"/>
        <end position="369"/>
    </location>
</feature>
<accession>A0AAN7T6Q4</accession>
<dbReference type="GO" id="GO:0016562">
    <property type="term" value="P:protein import into peroxisome matrix, receptor recycling"/>
    <property type="evidence" value="ECO:0007669"/>
    <property type="project" value="UniProtKB-ARBA"/>
</dbReference>
<dbReference type="Proteomes" id="UP001309876">
    <property type="component" value="Unassembled WGS sequence"/>
</dbReference>
<dbReference type="PANTHER" id="PTHR23350">
    <property type="entry name" value="PEROXISOME ASSEMBLY PROTEIN 10"/>
    <property type="match status" value="1"/>
</dbReference>
<comment type="pathway">
    <text evidence="3">Protein modification; protein ubiquitination.</text>
</comment>
<evidence type="ECO:0000256" key="17">
    <source>
        <dbReference type="ARBA" id="ARBA00023140"/>
    </source>
</evidence>
<dbReference type="Pfam" id="PF13445">
    <property type="entry name" value="zf-RING_UBOX"/>
    <property type="match status" value="1"/>
</dbReference>
<protein>
    <recommendedName>
        <fullName evidence="5">RING-type E3 ubiquitin transferase</fullName>
        <ecNumber evidence="5">2.3.2.27</ecNumber>
    </recommendedName>
    <alternativeName>
        <fullName evidence="18">Peroxin-10</fullName>
    </alternativeName>
</protein>
<evidence type="ECO:0000256" key="11">
    <source>
        <dbReference type="ARBA" id="ARBA00022771"/>
    </source>
</evidence>
<keyword evidence="23" id="KW-1185">Reference proteome</keyword>
<dbReference type="GO" id="GO:0005778">
    <property type="term" value="C:peroxisomal membrane"/>
    <property type="evidence" value="ECO:0007669"/>
    <property type="project" value="UniProtKB-SubCell"/>
</dbReference>
<evidence type="ECO:0000256" key="16">
    <source>
        <dbReference type="ARBA" id="ARBA00023136"/>
    </source>
</evidence>
<evidence type="ECO:0000256" key="4">
    <source>
        <dbReference type="ARBA" id="ARBA00008704"/>
    </source>
</evidence>
<evidence type="ECO:0000256" key="19">
    <source>
        <dbReference type="PROSITE-ProRule" id="PRU00175"/>
    </source>
</evidence>
<dbReference type="GO" id="GO:0008270">
    <property type="term" value="F:zinc ion binding"/>
    <property type="evidence" value="ECO:0007669"/>
    <property type="project" value="UniProtKB-KW"/>
</dbReference>
<evidence type="ECO:0000256" key="12">
    <source>
        <dbReference type="ARBA" id="ARBA00022786"/>
    </source>
</evidence>
<dbReference type="PROSITE" id="PS50089">
    <property type="entry name" value="ZF_RING_2"/>
    <property type="match status" value="1"/>
</dbReference>
<gene>
    <name evidence="22" type="primary">PEX10</name>
    <name evidence="22" type="ORF">LTR05_000038</name>
</gene>
<keyword evidence="15" id="KW-1133">Transmembrane helix</keyword>
<keyword evidence="13" id="KW-0862">Zinc</keyword>
<evidence type="ECO:0000256" key="7">
    <source>
        <dbReference type="ARBA" id="ARBA00022593"/>
    </source>
</evidence>
<evidence type="ECO:0000256" key="2">
    <source>
        <dbReference type="ARBA" id="ARBA00004585"/>
    </source>
</evidence>
<dbReference type="InterPro" id="IPR017907">
    <property type="entry name" value="Znf_RING_CS"/>
</dbReference>
<evidence type="ECO:0000256" key="18">
    <source>
        <dbReference type="ARBA" id="ARBA00041230"/>
    </source>
</evidence>
<dbReference type="SUPFAM" id="SSF57850">
    <property type="entry name" value="RING/U-box"/>
    <property type="match status" value="1"/>
</dbReference>
<dbReference type="SMART" id="SM00184">
    <property type="entry name" value="RING"/>
    <property type="match status" value="1"/>
</dbReference>
<keyword evidence="10" id="KW-0479">Metal-binding</keyword>
<comment type="caution">
    <text evidence="22">The sequence shown here is derived from an EMBL/GenBank/DDBJ whole genome shotgun (WGS) entry which is preliminary data.</text>
</comment>
<evidence type="ECO:0000256" key="8">
    <source>
        <dbReference type="ARBA" id="ARBA00022679"/>
    </source>
</evidence>
<evidence type="ECO:0000256" key="9">
    <source>
        <dbReference type="ARBA" id="ARBA00022692"/>
    </source>
</evidence>
<dbReference type="AlphaFoldDB" id="A0AAN7T6Q4"/>
<keyword evidence="11 19" id="KW-0863">Zinc-finger</keyword>
<proteinExistence type="inferred from homology"/>
<evidence type="ECO:0000256" key="14">
    <source>
        <dbReference type="ARBA" id="ARBA00022927"/>
    </source>
</evidence>
<dbReference type="InterPro" id="IPR006845">
    <property type="entry name" value="Pex_N"/>
</dbReference>
<dbReference type="Gene3D" id="3.30.40.10">
    <property type="entry name" value="Zinc/RING finger domain, C3HC4 (zinc finger)"/>
    <property type="match status" value="1"/>
</dbReference>
<evidence type="ECO:0000256" key="5">
    <source>
        <dbReference type="ARBA" id="ARBA00012483"/>
    </source>
</evidence>
<dbReference type="InterPro" id="IPR027370">
    <property type="entry name" value="Znf-RING_euk"/>
</dbReference>
<dbReference type="EC" id="2.3.2.27" evidence="5"/>
<keyword evidence="17" id="KW-0576">Peroxisome</keyword>
<dbReference type="InterPro" id="IPR001841">
    <property type="entry name" value="Znf_RING"/>
</dbReference>
<dbReference type="PANTHER" id="PTHR23350:SF0">
    <property type="entry name" value="PEROXISOME BIOGENESIS FACTOR 10"/>
    <property type="match status" value="1"/>
</dbReference>
<keyword evidence="16" id="KW-0472">Membrane</keyword>
<evidence type="ECO:0000256" key="10">
    <source>
        <dbReference type="ARBA" id="ARBA00022723"/>
    </source>
</evidence>
<comment type="catalytic activity">
    <reaction evidence="1">
        <text>S-ubiquitinyl-[E2 ubiquitin-conjugating enzyme]-L-cysteine + [acceptor protein]-L-lysine = [E2 ubiquitin-conjugating enzyme]-L-cysteine + N(6)-ubiquitinyl-[acceptor protein]-L-lysine.</text>
        <dbReference type="EC" id="2.3.2.27"/>
    </reaction>
</comment>
<dbReference type="InterPro" id="IPR013083">
    <property type="entry name" value="Znf_RING/FYVE/PHD"/>
</dbReference>
<evidence type="ECO:0000256" key="3">
    <source>
        <dbReference type="ARBA" id="ARBA00004906"/>
    </source>
</evidence>
<sequence length="405" mass="45733">MATPAPAPEPERYNYPWATSPDIIRAHQKDAYMTGTISTQLSTVLRELLGARFAHKYSTTTTHLSELLYLCMTTLLGNRTLGEEYCDVIQVEADTLRLAGLVRRVGYIASVVFSPWILSKSLPALRRKLRAKLERNTTRERHKLEQRQAYSDKTIPSPLSLRFQEYILEHIDALTSLSPIYAVSLAAFYFTSSYYHISKRIFQLKYIFTKKIAPNEQRVGYEVLGLLLVLQMAVQATLHIRETLFSTSPDEADKSIHAKSSQAVQVGGGVELAMGGDHLLLSDLDLHSATHHPNPTTFERNTNTPMVDSNENPHFQLDDPEVMAWIPEGQQRKCTLCLEPFKDPSVTTCGHVFCWTCVQDWSLSNNVHRHLLAIIVFETRIQVPMLCTVEDALPTTISDIATCQE</sequence>
<dbReference type="PROSITE" id="PS00518">
    <property type="entry name" value="ZF_RING_1"/>
    <property type="match status" value="1"/>
</dbReference>
<keyword evidence="7" id="KW-0962">Peroxisome biogenesis</keyword>
<evidence type="ECO:0000256" key="20">
    <source>
        <dbReference type="SAM" id="MobiDB-lite"/>
    </source>
</evidence>
<name>A0AAN7T6Q4_9EURO</name>
<dbReference type="EMBL" id="JAVRRJ010000001">
    <property type="protein sequence ID" value="KAK5089871.1"/>
    <property type="molecule type" value="Genomic_DNA"/>
</dbReference>
<evidence type="ECO:0000313" key="23">
    <source>
        <dbReference type="Proteomes" id="UP001309876"/>
    </source>
</evidence>
<dbReference type="GO" id="GO:0016567">
    <property type="term" value="P:protein ubiquitination"/>
    <property type="evidence" value="ECO:0007669"/>
    <property type="project" value="UniProtKB-ARBA"/>
</dbReference>
<dbReference type="Pfam" id="PF04757">
    <property type="entry name" value="Pex2_Pex12"/>
    <property type="match status" value="1"/>
</dbReference>
<keyword evidence="8" id="KW-0808">Transferase</keyword>
<comment type="subcellular location">
    <subcellularLocation>
        <location evidence="2">Peroxisome membrane</location>
        <topology evidence="2">Multi-pass membrane protein</topology>
    </subcellularLocation>
</comment>
<keyword evidence="12" id="KW-0833">Ubl conjugation pathway</keyword>
<keyword evidence="6" id="KW-0813">Transport</keyword>
<evidence type="ECO:0000256" key="6">
    <source>
        <dbReference type="ARBA" id="ARBA00022448"/>
    </source>
</evidence>
<evidence type="ECO:0000256" key="15">
    <source>
        <dbReference type="ARBA" id="ARBA00022989"/>
    </source>
</evidence>
<evidence type="ECO:0000256" key="13">
    <source>
        <dbReference type="ARBA" id="ARBA00022833"/>
    </source>
</evidence>
<comment type="similarity">
    <text evidence="4">Belongs to the pex2/pex10/pex12 family.</text>
</comment>
<evidence type="ECO:0000259" key="21">
    <source>
        <dbReference type="PROSITE" id="PS50089"/>
    </source>
</evidence>
<keyword evidence="14" id="KW-0653">Protein transport</keyword>
<dbReference type="InterPro" id="IPR025654">
    <property type="entry name" value="PEX2/10"/>
</dbReference>
<evidence type="ECO:0000313" key="22">
    <source>
        <dbReference type="EMBL" id="KAK5089871.1"/>
    </source>
</evidence>
<organism evidence="22 23">
    <name type="scientific">Lithohypha guttulata</name>
    <dbReference type="NCBI Taxonomy" id="1690604"/>
    <lineage>
        <taxon>Eukaryota</taxon>
        <taxon>Fungi</taxon>
        <taxon>Dikarya</taxon>
        <taxon>Ascomycota</taxon>
        <taxon>Pezizomycotina</taxon>
        <taxon>Eurotiomycetes</taxon>
        <taxon>Chaetothyriomycetidae</taxon>
        <taxon>Chaetothyriales</taxon>
        <taxon>Trichomeriaceae</taxon>
        <taxon>Lithohypha</taxon>
    </lineage>
</organism>
<evidence type="ECO:0000256" key="1">
    <source>
        <dbReference type="ARBA" id="ARBA00000900"/>
    </source>
</evidence>
<keyword evidence="9" id="KW-0812">Transmembrane</keyword>
<dbReference type="GO" id="GO:0061630">
    <property type="term" value="F:ubiquitin protein ligase activity"/>
    <property type="evidence" value="ECO:0007669"/>
    <property type="project" value="UniProtKB-EC"/>
</dbReference>
<feature type="region of interest" description="Disordered" evidence="20">
    <location>
        <begin position="291"/>
        <end position="311"/>
    </location>
</feature>